<dbReference type="InterPro" id="IPR054189">
    <property type="entry name" value="DUF6894"/>
</dbReference>
<keyword evidence="3" id="KW-1185">Reference proteome</keyword>
<reference evidence="2 3" key="1">
    <citation type="submission" date="2019-07" db="EMBL/GenBank/DDBJ databases">
        <title>Whole genome shotgun sequence of Microvirga aerophila NBRC 106136.</title>
        <authorList>
            <person name="Hosoyama A."/>
            <person name="Uohara A."/>
            <person name="Ohji S."/>
            <person name="Ichikawa N."/>
        </authorList>
    </citation>
    <scope>NUCLEOTIDE SEQUENCE [LARGE SCALE GENOMIC DNA]</scope>
    <source>
        <strain evidence="2 3">NBRC 106136</strain>
    </source>
</reference>
<protein>
    <recommendedName>
        <fullName evidence="1">DUF6894 domain-containing protein</fullName>
    </recommendedName>
</protein>
<accession>A0A512C4P4</accession>
<evidence type="ECO:0000313" key="2">
    <source>
        <dbReference type="EMBL" id="GEO19165.1"/>
    </source>
</evidence>
<dbReference type="Pfam" id="PF21834">
    <property type="entry name" value="DUF6894"/>
    <property type="match status" value="1"/>
</dbReference>
<gene>
    <name evidence="2" type="ORF">MAE02_68610</name>
</gene>
<evidence type="ECO:0000259" key="1">
    <source>
        <dbReference type="Pfam" id="PF21834"/>
    </source>
</evidence>
<comment type="caution">
    <text evidence="2">The sequence shown here is derived from an EMBL/GenBank/DDBJ whole genome shotgun (WGS) entry which is preliminary data.</text>
</comment>
<dbReference type="EMBL" id="BJYU01000342">
    <property type="protein sequence ID" value="GEO19165.1"/>
    <property type="molecule type" value="Genomic_DNA"/>
</dbReference>
<feature type="domain" description="DUF6894" evidence="1">
    <location>
        <begin position="3"/>
        <end position="66"/>
    </location>
</feature>
<sequence length="72" mass="7773">MPRCFFHLRPGSRIVARNGVGHDCPDDAAARELARLGTGLFVLDPFLPVLFKHYCFEVLTADGETVSPSGAG</sequence>
<organism evidence="2 3">
    <name type="scientific">Microvirga aerophila</name>
    <dbReference type="NCBI Taxonomy" id="670291"/>
    <lineage>
        <taxon>Bacteria</taxon>
        <taxon>Pseudomonadati</taxon>
        <taxon>Pseudomonadota</taxon>
        <taxon>Alphaproteobacteria</taxon>
        <taxon>Hyphomicrobiales</taxon>
        <taxon>Methylobacteriaceae</taxon>
        <taxon>Microvirga</taxon>
    </lineage>
</organism>
<dbReference type="RefSeq" id="WP_147023383.1">
    <property type="nucleotide sequence ID" value="NZ_QOIO01000042.1"/>
</dbReference>
<dbReference type="AlphaFoldDB" id="A0A512C4P4"/>
<name>A0A512C4P4_9HYPH</name>
<proteinExistence type="predicted"/>
<evidence type="ECO:0000313" key="3">
    <source>
        <dbReference type="Proteomes" id="UP000321085"/>
    </source>
</evidence>
<dbReference type="Proteomes" id="UP000321085">
    <property type="component" value="Unassembled WGS sequence"/>
</dbReference>